<evidence type="ECO:0000256" key="1">
    <source>
        <dbReference type="SAM" id="MobiDB-lite"/>
    </source>
</evidence>
<dbReference type="InterPro" id="IPR043128">
    <property type="entry name" value="Rev_trsase/Diguanyl_cyclase"/>
</dbReference>
<evidence type="ECO:0000256" key="2">
    <source>
        <dbReference type="SAM" id="Phobius"/>
    </source>
</evidence>
<feature type="compositionally biased region" description="Basic and acidic residues" evidence="1">
    <location>
        <begin position="331"/>
        <end position="345"/>
    </location>
</feature>
<feature type="compositionally biased region" description="Low complexity" evidence="1">
    <location>
        <begin position="380"/>
        <end position="396"/>
    </location>
</feature>
<dbReference type="EMBL" id="VSSQ01000008">
    <property type="protein sequence ID" value="MPL59097.1"/>
    <property type="molecule type" value="Genomic_DNA"/>
</dbReference>
<keyword evidence="2" id="KW-1133">Transmembrane helix</keyword>
<dbReference type="Gene3D" id="3.30.70.270">
    <property type="match status" value="1"/>
</dbReference>
<proteinExistence type="predicted"/>
<feature type="region of interest" description="Disordered" evidence="1">
    <location>
        <begin position="176"/>
        <end position="396"/>
    </location>
</feature>
<evidence type="ECO:0000259" key="3">
    <source>
        <dbReference type="PROSITE" id="PS50887"/>
    </source>
</evidence>
<name>A0A644SXV3_9ZZZZ</name>
<keyword evidence="2" id="KW-0472">Membrane</keyword>
<dbReference type="InterPro" id="IPR029787">
    <property type="entry name" value="Nucleotide_cyclase"/>
</dbReference>
<evidence type="ECO:0000313" key="4">
    <source>
        <dbReference type="EMBL" id="MPL59097.1"/>
    </source>
</evidence>
<dbReference type="InterPro" id="IPR000160">
    <property type="entry name" value="GGDEF_dom"/>
</dbReference>
<protein>
    <recommendedName>
        <fullName evidence="3">GGDEF domain-containing protein</fullName>
    </recommendedName>
</protein>
<accession>A0A644SXV3</accession>
<dbReference type="SUPFAM" id="SSF55073">
    <property type="entry name" value="Nucleotide cyclase"/>
    <property type="match status" value="1"/>
</dbReference>
<keyword evidence="2" id="KW-0812">Transmembrane</keyword>
<organism evidence="4">
    <name type="scientific">bioreactor metagenome</name>
    <dbReference type="NCBI Taxonomy" id="1076179"/>
    <lineage>
        <taxon>unclassified sequences</taxon>
        <taxon>metagenomes</taxon>
        <taxon>ecological metagenomes</taxon>
    </lineage>
</organism>
<comment type="caution">
    <text evidence="4">The sequence shown here is derived from an EMBL/GenBank/DDBJ whole genome shotgun (WGS) entry which is preliminary data.</text>
</comment>
<dbReference type="PROSITE" id="PS50887">
    <property type="entry name" value="GGDEF"/>
    <property type="match status" value="1"/>
</dbReference>
<dbReference type="AlphaFoldDB" id="A0A644SXV3"/>
<feature type="transmembrane region" description="Helical" evidence="2">
    <location>
        <begin position="153"/>
        <end position="170"/>
    </location>
</feature>
<gene>
    <name evidence="4" type="ORF">SDC9_04645</name>
</gene>
<reference evidence="4" key="1">
    <citation type="submission" date="2019-08" db="EMBL/GenBank/DDBJ databases">
        <authorList>
            <person name="Kucharzyk K."/>
            <person name="Murdoch R.W."/>
            <person name="Higgins S."/>
            <person name="Loffler F."/>
        </authorList>
    </citation>
    <scope>NUCLEOTIDE SEQUENCE</scope>
</reference>
<sequence length="551" mass="60031">MRKTLRWLLVALSLFVAILALGSILFSIGELRNSGERASGAEYSIIRNALTGIRTKEDLEDDFLRQRLIALYKGSDRLLAAQVLDASGLVLWKLPSDSAYFALPGSPLSRAGFSAPDWSTVVFTTPLNNGMKLATLFVTLRKADLARAVKTPLIFLSLWFGLMVVAFFVLGRDKSGEKVSDSLPPTAEEEKVPSETDAAMPPEAGAMVPPAEAETTPLAPGAEPSGGNQEVPPGKESMAESEEQTRGKETPLPPAAKETSENQPAEEYEKEEYEEIEEEEFIGDEDVFEEKEEEKPAPRKNFEESLARLEEEIANWSSKRGESKTSPFAEEPVKAEEAQETREDIESLEAEEELAELEEFSRPQETEAEASAPMVEEKASSFQASPPQPASAGSTLASLPLPLSLIDPELEAKLREELERGPKAEVSLMLIHCSVNSATDPAALALAVTVRDYIGAKDLIFELYKGAFAVVLPSVDLGGSLKMSEDLADVLSATLGLYRDIEGDAPVYIGISAKSERKVDAFKLYREASTALHKAYEGGQSRILAFRPKVD</sequence>
<feature type="compositionally biased region" description="Acidic residues" evidence="1">
    <location>
        <begin position="264"/>
        <end position="292"/>
    </location>
</feature>
<feature type="compositionally biased region" description="Acidic residues" evidence="1">
    <location>
        <begin position="346"/>
        <end position="358"/>
    </location>
</feature>
<feature type="compositionally biased region" description="Low complexity" evidence="1">
    <location>
        <begin position="209"/>
        <end position="223"/>
    </location>
</feature>
<feature type="compositionally biased region" description="Basic and acidic residues" evidence="1">
    <location>
        <begin position="293"/>
        <end position="311"/>
    </location>
</feature>
<feature type="domain" description="GGDEF" evidence="3">
    <location>
        <begin position="424"/>
        <end position="548"/>
    </location>
</feature>